<evidence type="ECO:0000313" key="2">
    <source>
        <dbReference type="EMBL" id="SMD18528.1"/>
    </source>
</evidence>
<evidence type="ECO:0000313" key="3">
    <source>
        <dbReference type="Proteomes" id="UP000192674"/>
    </source>
</evidence>
<dbReference type="SUPFAM" id="SSF81301">
    <property type="entry name" value="Nucleotidyltransferase"/>
    <property type="match status" value="1"/>
</dbReference>
<proteinExistence type="predicted"/>
<dbReference type="InterPro" id="IPR043519">
    <property type="entry name" value="NT_sf"/>
</dbReference>
<dbReference type="Pfam" id="PF01909">
    <property type="entry name" value="NTP_transf_2"/>
    <property type="match status" value="1"/>
</dbReference>
<name>A0A1Y5XXU8_KIBAR</name>
<dbReference type="OrthoDB" id="4066793at2"/>
<dbReference type="GO" id="GO:0016779">
    <property type="term" value="F:nucleotidyltransferase activity"/>
    <property type="evidence" value="ECO:0007669"/>
    <property type="project" value="InterPro"/>
</dbReference>
<feature type="domain" description="Polymerase nucleotidyl transferase" evidence="1">
    <location>
        <begin position="21"/>
        <end position="54"/>
    </location>
</feature>
<dbReference type="EMBL" id="FWXV01000005">
    <property type="protein sequence ID" value="SMD18528.1"/>
    <property type="molecule type" value="Genomic_DNA"/>
</dbReference>
<organism evidence="2 3">
    <name type="scientific">Kibdelosporangium aridum</name>
    <dbReference type="NCBI Taxonomy" id="2030"/>
    <lineage>
        <taxon>Bacteria</taxon>
        <taxon>Bacillati</taxon>
        <taxon>Actinomycetota</taxon>
        <taxon>Actinomycetes</taxon>
        <taxon>Pseudonocardiales</taxon>
        <taxon>Pseudonocardiaceae</taxon>
        <taxon>Kibdelosporangium</taxon>
    </lineage>
</organism>
<protein>
    <submittedName>
        <fullName evidence="2">Nucleotidyltransferase domain-containing protein</fullName>
    </submittedName>
</protein>
<gene>
    <name evidence="2" type="ORF">SAMN05661093_05814</name>
</gene>
<sequence>MFEQIVNRYLAVADRLIPGRISGFYVVGSAALGAWHADTSDIDFVAVLNGPAKQLPALHILGNLATAWRALLRRQPHIPGTMNGVFVATEDISKPVTRIRPIASHSGRKFKWDTGFDVNPVMWKVLREKGITFRGPEPAEWGLDPEPGMLRQWTLDQLNGHWRSFAEKCVSGDPPCKPLISPDRVAAARVTGPPRLHCTVTTGEVISKDAAVRYALDTFGVRVGDLKTARHAGEFMLEVISDAGRESFRGLER</sequence>
<dbReference type="AlphaFoldDB" id="A0A1Y5XXU8"/>
<keyword evidence="2" id="KW-0808">Transferase</keyword>
<accession>A0A1Y5XXU8</accession>
<dbReference type="RefSeq" id="WP_084430056.1">
    <property type="nucleotide sequence ID" value="NZ_FWXV01000005.1"/>
</dbReference>
<dbReference type="InterPro" id="IPR002934">
    <property type="entry name" value="Polymerase_NTP_transf_dom"/>
</dbReference>
<evidence type="ECO:0000259" key="1">
    <source>
        <dbReference type="Pfam" id="PF01909"/>
    </source>
</evidence>
<dbReference type="Proteomes" id="UP000192674">
    <property type="component" value="Unassembled WGS sequence"/>
</dbReference>
<keyword evidence="3" id="KW-1185">Reference proteome</keyword>
<reference evidence="2 3" key="1">
    <citation type="submission" date="2017-04" db="EMBL/GenBank/DDBJ databases">
        <authorList>
            <person name="Afonso C.L."/>
            <person name="Miller P.J."/>
            <person name="Scott M.A."/>
            <person name="Spackman E."/>
            <person name="Goraichik I."/>
            <person name="Dimitrov K.M."/>
            <person name="Suarez D.L."/>
            <person name="Swayne D.E."/>
        </authorList>
    </citation>
    <scope>NUCLEOTIDE SEQUENCE [LARGE SCALE GENOMIC DNA]</scope>
    <source>
        <strain evidence="2 3">DSM 43828</strain>
    </source>
</reference>